<dbReference type="GO" id="GO:0009279">
    <property type="term" value="C:cell outer membrane"/>
    <property type="evidence" value="ECO:0007669"/>
    <property type="project" value="UniProtKB-SubCell"/>
</dbReference>
<dbReference type="Pfam" id="PF14322">
    <property type="entry name" value="SusD-like_3"/>
    <property type="match status" value="1"/>
</dbReference>
<comment type="caution">
    <text evidence="8">The sequence shown here is derived from an EMBL/GenBank/DDBJ whole genome shotgun (WGS) entry which is preliminary data.</text>
</comment>
<comment type="subcellular location">
    <subcellularLocation>
        <location evidence="1">Cell outer membrane</location>
    </subcellularLocation>
</comment>
<feature type="domain" description="SusD-like N-terminal" evidence="7">
    <location>
        <begin position="100"/>
        <end position="233"/>
    </location>
</feature>
<evidence type="ECO:0000256" key="4">
    <source>
        <dbReference type="ARBA" id="ARBA00023136"/>
    </source>
</evidence>
<dbReference type="PROSITE" id="PS51257">
    <property type="entry name" value="PROKAR_LIPOPROTEIN"/>
    <property type="match status" value="1"/>
</dbReference>
<dbReference type="Gene3D" id="1.25.40.390">
    <property type="match status" value="1"/>
</dbReference>
<evidence type="ECO:0000259" key="7">
    <source>
        <dbReference type="Pfam" id="PF14322"/>
    </source>
</evidence>
<protein>
    <recommendedName>
        <fullName evidence="10">Carbohydrate-binding protein SusD</fullName>
    </recommendedName>
</protein>
<reference evidence="8 9" key="1">
    <citation type="submission" date="2014-10" db="EMBL/GenBank/DDBJ databases">
        <title>Pedobacter Kyungheensis.</title>
        <authorList>
            <person name="Anderson B.M."/>
            <person name="Newman J.D."/>
        </authorList>
    </citation>
    <scope>NUCLEOTIDE SEQUENCE [LARGE SCALE GENOMIC DNA]</scope>
    <source>
        <strain evidence="8 9">KACC 16221</strain>
    </source>
</reference>
<evidence type="ECO:0000313" key="9">
    <source>
        <dbReference type="Proteomes" id="UP000031246"/>
    </source>
</evidence>
<evidence type="ECO:0000256" key="3">
    <source>
        <dbReference type="ARBA" id="ARBA00022729"/>
    </source>
</evidence>
<evidence type="ECO:0000256" key="5">
    <source>
        <dbReference type="ARBA" id="ARBA00023237"/>
    </source>
</evidence>
<accession>A0A0C1FGU7</accession>
<dbReference type="CDD" id="cd08977">
    <property type="entry name" value="SusD"/>
    <property type="match status" value="1"/>
</dbReference>
<sequence length="496" mass="56028">MKKIIYSTGIIMMLIMSSSCKKWLDLQPRDGITRQGFWKTKEDIQAAVAGCYTSLLAPPPGVNDKALTEYLFMYGEMRADMISLGPGSSPEEKDIFDNNLVSSNTTIKWDAFYRTINYCNTVLDFAPAVKETDPTLTDAQLNAYLSEALALRSMMYFYLVRNYRDVPLKLTSSSKDTDLEELPKSTAAVILNQIVADLKKAEAGAVSTYGNTVSDKGRITKFGVNALLADVYLWMDNYSACIAECTKIISSQKFAMQNAGASWYNNVFYNGSSTETIFEFNNQQTTGAVNNIFYNLLIQSRRRFVASPYLLTDLFVPDPIDPARNYDIRGDGTFFRGSDSNIIKYGTENPSYVNWQAYRITDVLMMEAEAMALTPGREQEAIDILNTIVNKRNVGTVTLPSLNTSDPDGICDFILEERAREFAFEGKRWYDVLRMSKRDNYRRINILLDMVSRTVSSAVQQSAMTKFKDVNSHYLPINDTELFADSKLVQNPFYTK</sequence>
<keyword evidence="4" id="KW-0472">Membrane</keyword>
<keyword evidence="5" id="KW-0998">Cell outer membrane</keyword>
<organism evidence="8 9">
    <name type="scientific">Pedobacter kyungheensis</name>
    <dbReference type="NCBI Taxonomy" id="1069985"/>
    <lineage>
        <taxon>Bacteria</taxon>
        <taxon>Pseudomonadati</taxon>
        <taxon>Bacteroidota</taxon>
        <taxon>Sphingobacteriia</taxon>
        <taxon>Sphingobacteriales</taxon>
        <taxon>Sphingobacteriaceae</taxon>
        <taxon>Pedobacter</taxon>
    </lineage>
</organism>
<name>A0A0C1FGU7_9SPHI</name>
<keyword evidence="9" id="KW-1185">Reference proteome</keyword>
<evidence type="ECO:0000256" key="1">
    <source>
        <dbReference type="ARBA" id="ARBA00004442"/>
    </source>
</evidence>
<dbReference type="AlphaFoldDB" id="A0A0C1FGU7"/>
<feature type="domain" description="RagB/SusD" evidence="6">
    <location>
        <begin position="351"/>
        <end position="494"/>
    </location>
</feature>
<dbReference type="RefSeq" id="WP_039481788.1">
    <property type="nucleotide sequence ID" value="NZ_JSYN01000036.1"/>
</dbReference>
<dbReference type="EMBL" id="JSYN01000036">
    <property type="protein sequence ID" value="KIA91033.1"/>
    <property type="molecule type" value="Genomic_DNA"/>
</dbReference>
<dbReference type="InterPro" id="IPR033985">
    <property type="entry name" value="SusD-like_N"/>
</dbReference>
<proteinExistence type="inferred from homology"/>
<comment type="similarity">
    <text evidence="2">Belongs to the SusD family.</text>
</comment>
<keyword evidence="3" id="KW-0732">Signal</keyword>
<evidence type="ECO:0000313" key="8">
    <source>
        <dbReference type="EMBL" id="KIA91033.1"/>
    </source>
</evidence>
<evidence type="ECO:0000259" key="6">
    <source>
        <dbReference type="Pfam" id="PF07980"/>
    </source>
</evidence>
<dbReference type="SUPFAM" id="SSF48452">
    <property type="entry name" value="TPR-like"/>
    <property type="match status" value="1"/>
</dbReference>
<evidence type="ECO:0008006" key="10">
    <source>
        <dbReference type="Google" id="ProtNLM"/>
    </source>
</evidence>
<dbReference type="InterPro" id="IPR012944">
    <property type="entry name" value="SusD_RagB_dom"/>
</dbReference>
<gene>
    <name evidence="8" type="ORF">OC25_23720</name>
</gene>
<dbReference type="InterPro" id="IPR011990">
    <property type="entry name" value="TPR-like_helical_dom_sf"/>
</dbReference>
<dbReference type="Proteomes" id="UP000031246">
    <property type="component" value="Unassembled WGS sequence"/>
</dbReference>
<dbReference type="Pfam" id="PF07980">
    <property type="entry name" value="SusD_RagB"/>
    <property type="match status" value="1"/>
</dbReference>
<dbReference type="OrthoDB" id="1035036at2"/>
<evidence type="ECO:0000256" key="2">
    <source>
        <dbReference type="ARBA" id="ARBA00006275"/>
    </source>
</evidence>